<protein>
    <submittedName>
        <fullName evidence="1">Uncharacterized protein</fullName>
    </submittedName>
</protein>
<sequence>MVRKQYKVEVIKEGALGTLFLGASRLPIEKMEEVMNEYGAKGRDVEFMLMENHRFWLFWSREAAVITFSRALS</sequence>
<accession>A0A382IC71</accession>
<dbReference type="EMBL" id="UINC01066346">
    <property type="protein sequence ID" value="SVB96965.1"/>
    <property type="molecule type" value="Genomic_DNA"/>
</dbReference>
<dbReference type="AlphaFoldDB" id="A0A382IC71"/>
<evidence type="ECO:0000313" key="1">
    <source>
        <dbReference type="EMBL" id="SVB96965.1"/>
    </source>
</evidence>
<gene>
    <name evidence="1" type="ORF">METZ01_LOCUS249819</name>
</gene>
<reference evidence="1" key="1">
    <citation type="submission" date="2018-05" db="EMBL/GenBank/DDBJ databases">
        <authorList>
            <person name="Lanie J.A."/>
            <person name="Ng W.-L."/>
            <person name="Kazmierczak K.M."/>
            <person name="Andrzejewski T.M."/>
            <person name="Davidsen T.M."/>
            <person name="Wayne K.J."/>
            <person name="Tettelin H."/>
            <person name="Glass J.I."/>
            <person name="Rusch D."/>
            <person name="Podicherti R."/>
            <person name="Tsui H.-C.T."/>
            <person name="Winkler M.E."/>
        </authorList>
    </citation>
    <scope>NUCLEOTIDE SEQUENCE</scope>
</reference>
<organism evidence="1">
    <name type="scientific">marine metagenome</name>
    <dbReference type="NCBI Taxonomy" id="408172"/>
    <lineage>
        <taxon>unclassified sequences</taxon>
        <taxon>metagenomes</taxon>
        <taxon>ecological metagenomes</taxon>
    </lineage>
</organism>
<proteinExistence type="predicted"/>
<name>A0A382IC71_9ZZZZ</name>